<dbReference type="SUPFAM" id="SSF53756">
    <property type="entry name" value="UDP-Glycosyltransferase/glycogen phosphorylase"/>
    <property type="match status" value="2"/>
</dbReference>
<evidence type="ECO:0000313" key="5">
    <source>
        <dbReference type="EMBL" id="KAE9528215.1"/>
    </source>
</evidence>
<dbReference type="EMBL" id="VYZN01000049">
    <property type="protein sequence ID" value="KAE9528215.1"/>
    <property type="molecule type" value="Genomic_DNA"/>
</dbReference>
<keyword evidence="4" id="KW-0472">Membrane</keyword>
<dbReference type="OrthoDB" id="5835829at2759"/>
<accession>A0A6G0TA87</accession>
<comment type="caution">
    <text evidence="5">The sequence shown here is derived from an EMBL/GenBank/DDBJ whole genome shotgun (WGS) entry which is preliminary data.</text>
</comment>
<evidence type="ECO:0000256" key="2">
    <source>
        <dbReference type="ARBA" id="ARBA00022676"/>
    </source>
</evidence>
<evidence type="ECO:0000256" key="3">
    <source>
        <dbReference type="ARBA" id="ARBA00022679"/>
    </source>
</evidence>
<dbReference type="PANTHER" id="PTHR48043">
    <property type="entry name" value="EG:EG0003.4 PROTEIN-RELATED"/>
    <property type="match status" value="1"/>
</dbReference>
<dbReference type="InterPro" id="IPR050271">
    <property type="entry name" value="UDP-glycosyltransferase"/>
</dbReference>
<dbReference type="InterPro" id="IPR002213">
    <property type="entry name" value="UDP_glucos_trans"/>
</dbReference>
<dbReference type="PROSITE" id="PS00375">
    <property type="entry name" value="UDPGT"/>
    <property type="match status" value="1"/>
</dbReference>
<keyword evidence="4" id="KW-1133">Transmembrane helix</keyword>
<dbReference type="AlphaFoldDB" id="A0A6G0TA87"/>
<organism evidence="5 6">
    <name type="scientific">Aphis glycines</name>
    <name type="common">Soybean aphid</name>
    <dbReference type="NCBI Taxonomy" id="307491"/>
    <lineage>
        <taxon>Eukaryota</taxon>
        <taxon>Metazoa</taxon>
        <taxon>Ecdysozoa</taxon>
        <taxon>Arthropoda</taxon>
        <taxon>Hexapoda</taxon>
        <taxon>Insecta</taxon>
        <taxon>Pterygota</taxon>
        <taxon>Neoptera</taxon>
        <taxon>Paraneoptera</taxon>
        <taxon>Hemiptera</taxon>
        <taxon>Sternorrhyncha</taxon>
        <taxon>Aphidomorpha</taxon>
        <taxon>Aphidoidea</taxon>
        <taxon>Aphididae</taxon>
        <taxon>Aphidini</taxon>
        <taxon>Aphis</taxon>
        <taxon>Aphis</taxon>
    </lineage>
</organism>
<dbReference type="Pfam" id="PF00201">
    <property type="entry name" value="UDPGT"/>
    <property type="match status" value="2"/>
</dbReference>
<dbReference type="Proteomes" id="UP000475862">
    <property type="component" value="Unassembled WGS sequence"/>
</dbReference>
<keyword evidence="3" id="KW-0808">Transferase</keyword>
<protein>
    <submittedName>
        <fullName evidence="5">Uncharacterized protein</fullName>
    </submittedName>
</protein>
<evidence type="ECO:0000256" key="4">
    <source>
        <dbReference type="SAM" id="Phobius"/>
    </source>
</evidence>
<dbReference type="GO" id="GO:0008194">
    <property type="term" value="F:UDP-glycosyltransferase activity"/>
    <property type="evidence" value="ECO:0007669"/>
    <property type="project" value="InterPro"/>
</dbReference>
<gene>
    <name evidence="5" type="ORF">AGLY_012637</name>
</gene>
<comment type="similarity">
    <text evidence="1">Belongs to the UDP-glycosyltransferase family.</text>
</comment>
<dbReference type="InterPro" id="IPR035595">
    <property type="entry name" value="UDP_glycos_trans_CS"/>
</dbReference>
<feature type="transmembrane region" description="Helical" evidence="4">
    <location>
        <begin position="520"/>
        <end position="542"/>
    </location>
</feature>
<keyword evidence="6" id="KW-1185">Reference proteome</keyword>
<keyword evidence="2" id="KW-0328">Glycosyltransferase</keyword>
<feature type="transmembrane region" description="Helical" evidence="4">
    <location>
        <begin position="563"/>
        <end position="584"/>
    </location>
</feature>
<proteinExistence type="inferred from homology"/>
<evidence type="ECO:0000256" key="1">
    <source>
        <dbReference type="ARBA" id="ARBA00009995"/>
    </source>
</evidence>
<sequence length="1156" mass="131024">MMPIFYAIRHFFSKFAFESGTCSSFLRFKTVNENCLHFLTSNEVHGNMRSGAIRSIVVGSLLWSIGCLSTIAGHRILACEPSPGYSHWTVMSAVLESLLAAGHEVVCTAVHPATDRLAAHPNYTHVDMSSSLAGGLLQTARDVKYAHVMRIFRSNAFMVGQATTRAQRVCEYISDMPEMQDILNGGAREFDAVIMESLHSECMSALPDRLGLPAVYVVPSPTVNWMPVATGAPDHPSYLGALLADRPTPVTFVHRLANALVYAHTTLVRWYNDAGRDHRWPEHRHTMLFVNTHHSIEPARPIGPNVLEIGGIHLNRPLEPLPGDLSDVLDKSNEFGVIVFTFGSLVAMDTLPANVLKAFKIVFSQLPQTIIWKFENDHMPDKPENVMLYKWLPQRAILQHPNVKLFISHGGMSGIYETVSAGVPVLGMPLFYDQPRNIQNLVDLGMALSIEINNLTRTTLYEAINRLIKDQSFSENAKRVSSLFRDRPMTPSESVVYWVEYLIRHGTEANIRPLSADSSWTSHFMLDICVALATALLILWFLKRAIAHAVFNKSISSAMDTKCLLWILLGLVSTDTINAARILAITPIAGASHWNVMSSVLEVLLNRGHSITVATPFLRKIPHENYTEIDLSKRIPLAIGSPWETVVGVYKPPVTCLKFLNGVQLTTCRATFNHPDLQRALHVGRYDLVITELLGSRCDLYLASHLGLPHVAIISSQMLTWYQDSFNSPSNPSYISTLNSPYPKPETFLQRFWNFVDYAVICTYFKYVDTVATVMGRKYFGDSRPNAEALLRNVSIVFLNTHSNFDLSKPLATNFKEIGGIHLKPPKPLPSDLQEFIDNSEHGVIYFSLGSVVKMEDLPISIQYGLKEGFRELPQKVLWKLESDRPIIDLPKNVITRKWFPQYDIIRHPNVKLFITHGGNSGVIEATSAGIPVLGFPIFFDQPRNLELFQHWGFGLFIDHNNFTKEDFVYKIKRILSDQRFKKNAVDLSHRFHDRPLNPKDTVAYWIEYVLRHNGAHHLRSQAVDTKWYQYFSLDLLVIAFVIITSLLYFFYNLKFIKPLADSCFFYLIQFYTPSFTLEAVGSFTKYVRTATVQTTDEEKSITVFLVFQRPLGISTIYLYLLQIHPEYIMYKLFTNVCVWRSRNIFFLSDEQNLTG</sequence>
<dbReference type="CDD" id="cd03784">
    <property type="entry name" value="GT1_Gtf-like"/>
    <property type="match status" value="2"/>
</dbReference>
<dbReference type="PANTHER" id="PTHR48043:SF145">
    <property type="entry name" value="FI06409P-RELATED"/>
    <property type="match status" value="1"/>
</dbReference>
<name>A0A6G0TA87_APHGL</name>
<reference evidence="5 6" key="1">
    <citation type="submission" date="2019-08" db="EMBL/GenBank/DDBJ databases">
        <title>The genome of the soybean aphid Biotype 1, its phylome, world population structure and adaptation to the North American continent.</title>
        <authorList>
            <person name="Giordano R."/>
            <person name="Donthu R.K."/>
            <person name="Hernandez A.G."/>
            <person name="Wright C.L."/>
            <person name="Zimin A.V."/>
        </authorList>
    </citation>
    <scope>NUCLEOTIDE SEQUENCE [LARGE SCALE GENOMIC DNA]</scope>
    <source>
        <tissue evidence="5">Whole aphids</tissue>
    </source>
</reference>
<feature type="transmembrane region" description="Helical" evidence="4">
    <location>
        <begin position="1064"/>
        <end position="1082"/>
    </location>
</feature>
<feature type="transmembrane region" description="Helical" evidence="4">
    <location>
        <begin position="1102"/>
        <end position="1122"/>
    </location>
</feature>
<dbReference type="Gene3D" id="3.40.50.2000">
    <property type="entry name" value="Glycogen Phosphorylase B"/>
    <property type="match status" value="4"/>
</dbReference>
<evidence type="ECO:0000313" key="6">
    <source>
        <dbReference type="Proteomes" id="UP000475862"/>
    </source>
</evidence>
<dbReference type="FunFam" id="3.40.50.2000:FF:000021">
    <property type="entry name" value="UDP-glucuronosyltransferase"/>
    <property type="match status" value="2"/>
</dbReference>
<keyword evidence="4" id="KW-0812">Transmembrane</keyword>
<feature type="transmembrane region" description="Helical" evidence="4">
    <location>
        <begin position="1028"/>
        <end position="1052"/>
    </location>
</feature>